<name>A0A0D6Q6W2_KOMXY</name>
<dbReference type="EMBL" id="BANJ01000016">
    <property type="protein sequence ID" value="GAN99083.1"/>
    <property type="molecule type" value="Genomic_DNA"/>
</dbReference>
<evidence type="ECO:0000313" key="1">
    <source>
        <dbReference type="EMBL" id="GAN99083.1"/>
    </source>
</evidence>
<proteinExistence type="predicted"/>
<dbReference type="Proteomes" id="UP000032683">
    <property type="component" value="Unassembled WGS sequence"/>
</dbReference>
<accession>A0A0D6Q6W2</accession>
<sequence length="108" mass="12582">MEIINAFNSFFGNYKDTFYIENISIDEISISKDGQVIPDTSDILHDFLYEQEERTIPNTKNGFVFYIADECYVIDFDDYITTDVNLYPKVTISKKGIGLDIKLFMQHD</sequence>
<evidence type="ECO:0000313" key="2">
    <source>
        <dbReference type="Proteomes" id="UP000032683"/>
    </source>
</evidence>
<reference evidence="1 2" key="1">
    <citation type="submission" date="2012-11" db="EMBL/GenBank/DDBJ databases">
        <title>Whole genome sequence of Gluconacetobacter xylinus NBRC 13693.</title>
        <authorList>
            <person name="Azuma Y."/>
            <person name="Higashiura N."/>
            <person name="Hirakawa H."/>
            <person name="Matsushita K."/>
        </authorList>
    </citation>
    <scope>NUCLEOTIDE SEQUENCE [LARGE SCALE GENOMIC DNA]</scope>
    <source>
        <strain evidence="1 2">NBRC 13693</strain>
    </source>
</reference>
<dbReference type="AlphaFoldDB" id="A0A0D6Q6W2"/>
<dbReference type="RefSeq" id="WP_010515520.1">
    <property type="nucleotide sequence ID" value="NZ_BANJ01000016.1"/>
</dbReference>
<organism evidence="1 2">
    <name type="scientific">Komagataeibacter xylinus NBRC 13693</name>
    <dbReference type="NCBI Taxonomy" id="1234668"/>
    <lineage>
        <taxon>Bacteria</taxon>
        <taxon>Pseudomonadati</taxon>
        <taxon>Pseudomonadota</taxon>
        <taxon>Alphaproteobacteria</taxon>
        <taxon>Acetobacterales</taxon>
        <taxon>Acetobacteraceae</taxon>
        <taxon>Komagataeibacter</taxon>
    </lineage>
</organism>
<gene>
    <name evidence="1" type="ORF">Gxy13693_016_026</name>
</gene>
<comment type="caution">
    <text evidence="1">The sequence shown here is derived from an EMBL/GenBank/DDBJ whole genome shotgun (WGS) entry which is preliminary data.</text>
</comment>
<protein>
    <submittedName>
        <fullName evidence="1">Uncharacterized protein</fullName>
    </submittedName>
</protein>